<dbReference type="SUPFAM" id="SSF53335">
    <property type="entry name" value="S-adenosyl-L-methionine-dependent methyltransferases"/>
    <property type="match status" value="1"/>
</dbReference>
<dbReference type="REBASE" id="177064">
    <property type="entry name" value="M.Sspm9ORF1282P"/>
</dbReference>
<evidence type="ECO:0000313" key="6">
    <source>
        <dbReference type="EMBL" id="SAY39212.1"/>
    </source>
</evidence>
<dbReference type="GO" id="GO:0008170">
    <property type="term" value="F:N-methyltransferase activity"/>
    <property type="evidence" value="ECO:0007669"/>
    <property type="project" value="InterPro"/>
</dbReference>
<keyword evidence="4" id="KW-0949">S-adenosyl-L-methionine</keyword>
<name>A0A165B1J2_9SYNE</name>
<keyword evidence="7" id="KW-1185">Reference proteome</keyword>
<sequence length="528" mass="59869">MPTLEFKGKQYVYAHHLTVPYRPLVPDAGKSLHPAEADDNLILHGDNLHALKALLPRYAGKIKCIYIDPPYNTGNEGWIYNDNVNSPLMRQWLANHSPVDGDDLERHDKWLCMMWPRLHLLRELLADDGVIFVSIDDNEQHHLRMIMDEIFGEGNFVACLTWVKKEKTSGVPPKNKSIPNKEYILVYNKQQDFSFNGVPGSKSSYRQDEKGNYYRTMPIQATGQQDSYFSIVNPQNGNSHYGNWAFSEERIKTMIKENKIVFPKEEHQKPTQLVYYDENKKSPIFHHLGHYDSEEQTKKFKREHPVINFDFPKPVSLLEFILGQSTAANAIILDSFAGSGTTAQAVLALNKEDGGNRKFILVECEDYADTITAERVRRVINGVPGARGKVLQEGLGGSFTYCTLGNPIDVEGMLTGESLPEYAQLAAYLLHTASGLSASGGLDPQNDDGLFYRNGDTDYYLLYRPEIHWLRSNEAVLTEQQARRIHAIGRKARVFAADKYMSQRFLTDMGITFCQIPYELHRNGSGGV</sequence>
<organism evidence="6 7">
    <name type="scientific">Candidatus Synechococcus spongiarum</name>
    <dbReference type="NCBI Taxonomy" id="431041"/>
    <lineage>
        <taxon>Bacteria</taxon>
        <taxon>Bacillati</taxon>
        <taxon>Cyanobacteriota</taxon>
        <taxon>Cyanophyceae</taxon>
        <taxon>Synechococcales</taxon>
        <taxon>Synechococcaceae</taxon>
        <taxon>Synechococcus</taxon>
    </lineage>
</organism>
<evidence type="ECO:0000259" key="5">
    <source>
        <dbReference type="Pfam" id="PF01555"/>
    </source>
</evidence>
<dbReference type="EMBL" id="FITM01000143">
    <property type="protein sequence ID" value="SAY39212.1"/>
    <property type="molecule type" value="Genomic_DNA"/>
</dbReference>
<dbReference type="Proteomes" id="UP000182631">
    <property type="component" value="Unassembled WGS sequence"/>
</dbReference>
<evidence type="ECO:0000256" key="2">
    <source>
        <dbReference type="ARBA" id="ARBA00022603"/>
    </source>
</evidence>
<dbReference type="InterPro" id="IPR002941">
    <property type="entry name" value="DNA_methylase_N4/N6"/>
</dbReference>
<dbReference type="InterPro" id="IPR029063">
    <property type="entry name" value="SAM-dependent_MTases_sf"/>
</dbReference>
<dbReference type="GO" id="GO:0032259">
    <property type="term" value="P:methylation"/>
    <property type="evidence" value="ECO:0007669"/>
    <property type="project" value="UniProtKB-KW"/>
</dbReference>
<proteinExistence type="inferred from homology"/>
<feature type="domain" description="DNA methylase N-4/N-6" evidence="5">
    <location>
        <begin position="62"/>
        <end position="367"/>
    </location>
</feature>
<evidence type="ECO:0000256" key="3">
    <source>
        <dbReference type="ARBA" id="ARBA00022679"/>
    </source>
</evidence>
<evidence type="ECO:0000313" key="7">
    <source>
        <dbReference type="Proteomes" id="UP000182631"/>
    </source>
</evidence>
<evidence type="ECO:0000256" key="1">
    <source>
        <dbReference type="ARBA" id="ARBA00006594"/>
    </source>
</evidence>
<dbReference type="GO" id="GO:0009007">
    <property type="term" value="F:site-specific DNA-methyltransferase (adenine-specific) activity"/>
    <property type="evidence" value="ECO:0007669"/>
    <property type="project" value="UniProtKB-EC"/>
</dbReference>
<dbReference type="OrthoDB" id="9800801at2"/>
<dbReference type="PROSITE" id="PS00092">
    <property type="entry name" value="N6_MTASE"/>
    <property type="match status" value="1"/>
</dbReference>
<accession>A0A165B1J2</accession>
<dbReference type="EC" id="2.1.1.72" evidence="6"/>
<dbReference type="InterPro" id="IPR002052">
    <property type="entry name" value="DNA_methylase_N6_adenine_CS"/>
</dbReference>
<dbReference type="Pfam" id="PF01555">
    <property type="entry name" value="N6_N4_Mtase"/>
    <property type="match status" value="1"/>
</dbReference>
<protein>
    <submittedName>
        <fullName evidence="6">Type III restriction-modification system methylation subunit</fullName>
        <ecNumber evidence="6">2.1.1.72</ecNumber>
    </submittedName>
</protein>
<dbReference type="PRINTS" id="PR00506">
    <property type="entry name" value="D21N6MTFRASE"/>
</dbReference>
<keyword evidence="2 6" id="KW-0489">Methyltransferase</keyword>
<dbReference type="RefSeq" id="WP_074457700.1">
    <property type="nucleotide sequence ID" value="NZ_FITM01000143.1"/>
</dbReference>
<dbReference type="AlphaFoldDB" id="A0A165B1J2"/>
<dbReference type="InterPro" id="IPR002295">
    <property type="entry name" value="N4/N6-MTase_EcoPI_Mod-like"/>
</dbReference>
<keyword evidence="3 6" id="KW-0808">Transferase</keyword>
<reference evidence="7" key="1">
    <citation type="submission" date="2016-02" db="EMBL/GenBank/DDBJ databases">
        <authorList>
            <person name="liu f."/>
        </authorList>
    </citation>
    <scope>NUCLEOTIDE SEQUENCE [LARGE SCALE GENOMIC DNA]</scope>
</reference>
<dbReference type="GO" id="GO:0003677">
    <property type="term" value="F:DNA binding"/>
    <property type="evidence" value="ECO:0007669"/>
    <property type="project" value="InterPro"/>
</dbReference>
<comment type="similarity">
    <text evidence="1">Belongs to the N(4)/N(6)-methyltransferase family.</text>
</comment>
<gene>
    <name evidence="6" type="ORF">FLM9_1282</name>
</gene>
<dbReference type="Gene3D" id="3.40.50.150">
    <property type="entry name" value="Vaccinia Virus protein VP39"/>
    <property type="match status" value="1"/>
</dbReference>
<evidence type="ECO:0000256" key="4">
    <source>
        <dbReference type="ARBA" id="ARBA00022691"/>
    </source>
</evidence>